<reference evidence="3" key="1">
    <citation type="journal article" date="2012" name="PLoS Genet.">
        <title>The genomes of the fungal plant pathogens Cladosporium fulvum and Dothistroma septosporum reveal adaptation to different hosts and lifestyles but also signatures of common ancestry.</title>
        <authorList>
            <person name="de Wit P.J.G.M."/>
            <person name="van der Burgt A."/>
            <person name="Oekmen B."/>
            <person name="Stergiopoulos I."/>
            <person name="Abd-Elsalam K.A."/>
            <person name="Aerts A.L."/>
            <person name="Bahkali A.H."/>
            <person name="Beenen H.G."/>
            <person name="Chettri P."/>
            <person name="Cox M.P."/>
            <person name="Datema E."/>
            <person name="de Vries R.P."/>
            <person name="Dhillon B."/>
            <person name="Ganley A.R."/>
            <person name="Griffiths S.A."/>
            <person name="Guo Y."/>
            <person name="Hamelin R.C."/>
            <person name="Henrissat B."/>
            <person name="Kabir M.S."/>
            <person name="Jashni M.K."/>
            <person name="Kema G."/>
            <person name="Klaubauf S."/>
            <person name="Lapidus A."/>
            <person name="Levasseur A."/>
            <person name="Lindquist E."/>
            <person name="Mehrabi R."/>
            <person name="Ohm R.A."/>
            <person name="Owen T.J."/>
            <person name="Salamov A."/>
            <person name="Schwelm A."/>
            <person name="Schijlen E."/>
            <person name="Sun H."/>
            <person name="van den Burg H.A."/>
            <person name="van Ham R.C.H.J."/>
            <person name="Zhang S."/>
            <person name="Goodwin S.B."/>
            <person name="Grigoriev I.V."/>
            <person name="Collemare J."/>
            <person name="Bradshaw R.E."/>
        </authorList>
    </citation>
    <scope>NUCLEOTIDE SEQUENCE [LARGE SCALE GENOMIC DNA]</scope>
    <source>
        <strain evidence="3">NZE10 / CBS 128990</strain>
    </source>
</reference>
<dbReference type="OMA" id="HDRAYNK"/>
<proteinExistence type="predicted"/>
<organism evidence="2 3">
    <name type="scientific">Dothistroma septosporum (strain NZE10 / CBS 128990)</name>
    <name type="common">Red band needle blight fungus</name>
    <name type="synonym">Mycosphaerella pini</name>
    <dbReference type="NCBI Taxonomy" id="675120"/>
    <lineage>
        <taxon>Eukaryota</taxon>
        <taxon>Fungi</taxon>
        <taxon>Dikarya</taxon>
        <taxon>Ascomycota</taxon>
        <taxon>Pezizomycotina</taxon>
        <taxon>Dothideomycetes</taxon>
        <taxon>Dothideomycetidae</taxon>
        <taxon>Mycosphaerellales</taxon>
        <taxon>Mycosphaerellaceae</taxon>
        <taxon>Dothistroma</taxon>
    </lineage>
</organism>
<dbReference type="AlphaFoldDB" id="N1PFL1"/>
<accession>N1PFL1</accession>
<feature type="compositionally biased region" description="Basic and acidic residues" evidence="1">
    <location>
        <begin position="110"/>
        <end position="140"/>
    </location>
</feature>
<gene>
    <name evidence="2" type="ORF">DOTSEDRAFT_73548</name>
</gene>
<keyword evidence="3" id="KW-1185">Reference proteome</keyword>
<sequence length="154" mass="16269">MSLLRTTFLRSALRSTSLNVAARRFASSDYGSGAVKPGTPNNAVDKEHPGPPPPSVAEKGNEQKSSSESQKSGSSDAQKSESSSGKSTSDKPEPKILAANPPAEGEEPEDVARHNREMAQRADKTAEKASNEDAKDDKVSKGFWSGTGGRDQNP</sequence>
<name>N1PFL1_DOTSN</name>
<dbReference type="Proteomes" id="UP000016933">
    <property type="component" value="Unassembled WGS sequence"/>
</dbReference>
<dbReference type="OrthoDB" id="5334244at2759"/>
<feature type="compositionally biased region" description="Low complexity" evidence="1">
    <location>
        <begin position="63"/>
        <end position="87"/>
    </location>
</feature>
<reference evidence="2 3" key="2">
    <citation type="journal article" date="2012" name="PLoS Pathog.">
        <title>Diverse lifestyles and strategies of plant pathogenesis encoded in the genomes of eighteen Dothideomycetes fungi.</title>
        <authorList>
            <person name="Ohm R.A."/>
            <person name="Feau N."/>
            <person name="Henrissat B."/>
            <person name="Schoch C.L."/>
            <person name="Horwitz B.A."/>
            <person name="Barry K.W."/>
            <person name="Condon B.J."/>
            <person name="Copeland A.C."/>
            <person name="Dhillon B."/>
            <person name="Glaser F."/>
            <person name="Hesse C.N."/>
            <person name="Kosti I."/>
            <person name="LaButti K."/>
            <person name="Lindquist E.A."/>
            <person name="Lucas S."/>
            <person name="Salamov A.A."/>
            <person name="Bradshaw R.E."/>
            <person name="Ciuffetti L."/>
            <person name="Hamelin R.C."/>
            <person name="Kema G.H.J."/>
            <person name="Lawrence C."/>
            <person name="Scott J.A."/>
            <person name="Spatafora J.W."/>
            <person name="Turgeon B.G."/>
            <person name="de Wit P.J.G.M."/>
            <person name="Zhong S."/>
            <person name="Goodwin S.B."/>
            <person name="Grigoriev I.V."/>
        </authorList>
    </citation>
    <scope>NUCLEOTIDE SEQUENCE [LARGE SCALE GENOMIC DNA]</scope>
    <source>
        <strain evidence="3">NZE10 / CBS 128990</strain>
    </source>
</reference>
<dbReference type="STRING" id="675120.N1PFL1"/>
<feature type="region of interest" description="Disordered" evidence="1">
    <location>
        <begin position="25"/>
        <end position="154"/>
    </location>
</feature>
<evidence type="ECO:0000313" key="2">
    <source>
        <dbReference type="EMBL" id="EME41147.1"/>
    </source>
</evidence>
<feature type="compositionally biased region" description="Gly residues" evidence="1">
    <location>
        <begin position="145"/>
        <end position="154"/>
    </location>
</feature>
<protein>
    <submittedName>
        <fullName evidence="2">Uncharacterized protein</fullName>
    </submittedName>
</protein>
<evidence type="ECO:0000256" key="1">
    <source>
        <dbReference type="SAM" id="MobiDB-lite"/>
    </source>
</evidence>
<dbReference type="HOGENOM" id="CLU_143606_0_0_1"/>
<dbReference type="eggNOG" id="ENOG502ST0G">
    <property type="taxonomic scope" value="Eukaryota"/>
</dbReference>
<evidence type="ECO:0000313" key="3">
    <source>
        <dbReference type="Proteomes" id="UP000016933"/>
    </source>
</evidence>
<dbReference type="EMBL" id="KB446542">
    <property type="protein sequence ID" value="EME41147.1"/>
    <property type="molecule type" value="Genomic_DNA"/>
</dbReference>